<name>A0A4Q2DJ08_9AGAR</name>
<dbReference type="STRING" id="2316362.A0A4Q2DJ08"/>
<reference evidence="3 4" key="1">
    <citation type="submission" date="2019-01" db="EMBL/GenBank/DDBJ databases">
        <title>Draft genome sequence of Psathyrella aberdarensis IHI B618.</title>
        <authorList>
            <person name="Buettner E."/>
            <person name="Kellner H."/>
        </authorList>
    </citation>
    <scope>NUCLEOTIDE SEQUENCE [LARGE SCALE GENOMIC DNA]</scope>
    <source>
        <strain evidence="3 4">IHI B618</strain>
    </source>
</reference>
<dbReference type="AlphaFoldDB" id="A0A4Q2DJ08"/>
<feature type="region of interest" description="Disordered" evidence="1">
    <location>
        <begin position="87"/>
        <end position="124"/>
    </location>
</feature>
<feature type="region of interest" description="Disordered" evidence="1">
    <location>
        <begin position="216"/>
        <end position="245"/>
    </location>
</feature>
<feature type="compositionally biased region" description="Basic and acidic residues" evidence="1">
    <location>
        <begin position="29"/>
        <end position="39"/>
    </location>
</feature>
<keyword evidence="4" id="KW-1185">Reference proteome</keyword>
<evidence type="ECO:0000313" key="3">
    <source>
        <dbReference type="EMBL" id="RXW19883.1"/>
    </source>
</evidence>
<comment type="caution">
    <text evidence="3">The sequence shown here is derived from an EMBL/GenBank/DDBJ whole genome shotgun (WGS) entry which is preliminary data.</text>
</comment>
<dbReference type="SUPFAM" id="SSF53474">
    <property type="entry name" value="alpha/beta-Hydrolases"/>
    <property type="match status" value="1"/>
</dbReference>
<feature type="compositionally biased region" description="Low complexity" evidence="1">
    <location>
        <begin position="102"/>
        <end position="113"/>
    </location>
</feature>
<dbReference type="GO" id="GO:0016787">
    <property type="term" value="F:hydrolase activity"/>
    <property type="evidence" value="ECO:0007669"/>
    <property type="project" value="InterPro"/>
</dbReference>
<dbReference type="PANTHER" id="PTHR47562">
    <property type="match status" value="1"/>
</dbReference>
<feature type="region of interest" description="Disordered" evidence="1">
    <location>
        <begin position="141"/>
        <end position="160"/>
    </location>
</feature>
<evidence type="ECO:0000259" key="2">
    <source>
        <dbReference type="Pfam" id="PF01738"/>
    </source>
</evidence>
<organism evidence="3 4">
    <name type="scientific">Candolleomyces aberdarensis</name>
    <dbReference type="NCBI Taxonomy" id="2316362"/>
    <lineage>
        <taxon>Eukaryota</taxon>
        <taxon>Fungi</taxon>
        <taxon>Dikarya</taxon>
        <taxon>Basidiomycota</taxon>
        <taxon>Agaricomycotina</taxon>
        <taxon>Agaricomycetes</taxon>
        <taxon>Agaricomycetidae</taxon>
        <taxon>Agaricales</taxon>
        <taxon>Agaricineae</taxon>
        <taxon>Psathyrellaceae</taxon>
        <taxon>Candolleomyces</taxon>
    </lineage>
</organism>
<evidence type="ECO:0000313" key="4">
    <source>
        <dbReference type="Proteomes" id="UP000290288"/>
    </source>
</evidence>
<dbReference type="Proteomes" id="UP000290288">
    <property type="component" value="Unassembled WGS sequence"/>
</dbReference>
<feature type="region of interest" description="Disordered" evidence="1">
    <location>
        <begin position="351"/>
        <end position="412"/>
    </location>
</feature>
<dbReference type="OrthoDB" id="58297at2759"/>
<dbReference type="InterPro" id="IPR029058">
    <property type="entry name" value="AB_hydrolase_fold"/>
</dbReference>
<feature type="region of interest" description="Disordered" evidence="1">
    <location>
        <begin position="29"/>
        <end position="68"/>
    </location>
</feature>
<feature type="compositionally biased region" description="Polar residues" evidence="1">
    <location>
        <begin position="351"/>
        <end position="365"/>
    </location>
</feature>
<feature type="domain" description="Dienelactone hydrolase" evidence="2">
    <location>
        <begin position="466"/>
        <end position="558"/>
    </location>
</feature>
<sequence length="712" mass="78044">MFLLSPSTVSLAPVFPGHYPETPVRARLHELPNDSKDSLDSGDTTLDIDEEDDAAYSDEDTSAEDAQEFSPVATSVFLDSPCSLSSVEPRSLAESEEDDASSSRSTISCRSTINHPMPSNHDPNTSSVHFRMSDLPSIRSEVSTTFGSGTNRTSRPLDQARCPSSLSLDVELVGLPTANQPERANHGVFLDNDTSHYFGVDFSCLSQPDGMNAWTLSLGTGSPLPSSTSEETPRSGTSSTFSSPGNFATTRYLSSDCSSPSLSLDYYGLESAVPTPAYGTQTPLDDDDIYGDPSPPYEPSPIIPEDDLSPQIYAPPLVVEEPKNHFKEALDDMKKFGHKLKKMWKARPTLNLKTKSKSSNGSASEIPSAGFDTNPDPETLPEEDTPDYRSPPGLSELSRIDETEEEEASEVSNTMLITKTFQDVPTKLDASGRPIRIFIIAPSLPNYPQAKFPGVVLLDLYLADFSEIYQVTGPVERFAGQIASQGYVVAIPSVYHEFEGPEPIPYDVEGTDRGNNYKIEKLVEAYDEDCTLSVDLLTAHPNCNGRIAATGMCLGGHLGEHYLILIRFWPKNSPAKKAAFDPRVLSSVCWFATDIHSSSLGKGKQDNTLARIRNGDIAKTTEIVMIFGKQDTHVPREGRDLIRATLEDANVSTSFLEVQAQHAFIRDESSKGRWDAALTRSLFTYMLEVFERTVGRDLGPRIELNEKPKHIC</sequence>
<evidence type="ECO:0000256" key="1">
    <source>
        <dbReference type="SAM" id="MobiDB-lite"/>
    </source>
</evidence>
<dbReference type="Pfam" id="PF01738">
    <property type="entry name" value="DLH"/>
    <property type="match status" value="1"/>
</dbReference>
<feature type="region of interest" description="Disordered" evidence="1">
    <location>
        <begin position="277"/>
        <end position="299"/>
    </location>
</feature>
<feature type="compositionally biased region" description="Low complexity" evidence="1">
    <location>
        <begin position="216"/>
        <end position="240"/>
    </location>
</feature>
<protein>
    <recommendedName>
        <fullName evidence="2">Dienelactone hydrolase domain-containing protein</fullName>
    </recommendedName>
</protein>
<dbReference type="InterPro" id="IPR002925">
    <property type="entry name" value="Dienelactn_hydro"/>
</dbReference>
<dbReference type="Gene3D" id="3.40.50.1820">
    <property type="entry name" value="alpha/beta hydrolase"/>
    <property type="match status" value="1"/>
</dbReference>
<feature type="compositionally biased region" description="Acidic residues" evidence="1">
    <location>
        <begin position="46"/>
        <end position="67"/>
    </location>
</feature>
<dbReference type="PANTHER" id="PTHR47562:SF2">
    <property type="entry name" value="CARBOXYMETHYLENEBUTENOLIDASE-RELATED"/>
    <property type="match status" value="1"/>
</dbReference>
<gene>
    <name evidence="3" type="ORF">EST38_g5978</name>
</gene>
<accession>A0A4Q2DJ08</accession>
<dbReference type="EMBL" id="SDEE01000178">
    <property type="protein sequence ID" value="RXW19883.1"/>
    <property type="molecule type" value="Genomic_DNA"/>
</dbReference>
<proteinExistence type="predicted"/>